<reference evidence="1" key="1">
    <citation type="submission" date="2022-03" db="EMBL/GenBank/DDBJ databases">
        <authorList>
            <person name="Alioto T."/>
            <person name="Alioto T."/>
            <person name="Gomez Garrido J."/>
        </authorList>
    </citation>
    <scope>NUCLEOTIDE SEQUENCE</scope>
</reference>
<dbReference type="AlphaFoldDB" id="A0AAD1WNS2"/>
<evidence type="ECO:0000313" key="1">
    <source>
        <dbReference type="EMBL" id="CAH2316026.1"/>
    </source>
</evidence>
<protein>
    <submittedName>
        <fullName evidence="1">Uncharacterized protein</fullName>
    </submittedName>
</protein>
<dbReference type="Proteomes" id="UP001295444">
    <property type="component" value="Chromosome 09"/>
</dbReference>
<dbReference type="EMBL" id="OW240920">
    <property type="protein sequence ID" value="CAH2316026.1"/>
    <property type="molecule type" value="Genomic_DNA"/>
</dbReference>
<gene>
    <name evidence="1" type="ORF">PECUL_23A045635</name>
</gene>
<evidence type="ECO:0000313" key="2">
    <source>
        <dbReference type="Proteomes" id="UP001295444"/>
    </source>
</evidence>
<accession>A0AAD1WNS2</accession>
<sequence>MCRNPPNYQGPVGLPVWQNHSVSQCLKEKQGVGVLLEASTAMAEVCVPLLVGLDPIPKGHTRIQRQQGTWIPSGADVQLEWWPSLKCHTDFESNVSESRLPIKSCSVSWWGLGYSQSVQSANVAGERLQRLTLHNVEDQPPPPVARLTRPLDLI</sequence>
<name>A0AAD1WNS2_PELCU</name>
<keyword evidence="2" id="KW-1185">Reference proteome</keyword>
<organism evidence="1 2">
    <name type="scientific">Pelobates cultripes</name>
    <name type="common">Western spadefoot toad</name>
    <dbReference type="NCBI Taxonomy" id="61616"/>
    <lineage>
        <taxon>Eukaryota</taxon>
        <taxon>Metazoa</taxon>
        <taxon>Chordata</taxon>
        <taxon>Craniata</taxon>
        <taxon>Vertebrata</taxon>
        <taxon>Euteleostomi</taxon>
        <taxon>Amphibia</taxon>
        <taxon>Batrachia</taxon>
        <taxon>Anura</taxon>
        <taxon>Pelobatoidea</taxon>
        <taxon>Pelobatidae</taxon>
        <taxon>Pelobates</taxon>
    </lineage>
</organism>
<proteinExistence type="predicted"/>